<dbReference type="RefSeq" id="WP_172584113.1">
    <property type="nucleotide sequence ID" value="NZ_BLAM01000045.1"/>
</dbReference>
<comment type="caution">
    <text evidence="1">The sequence shown here is derived from an EMBL/GenBank/DDBJ whole genome shotgun (WGS) entry which is preliminary data.</text>
</comment>
<accession>A0A6F9XJ09</accession>
<dbReference type="EMBL" id="BLAM01000045">
    <property type="protein sequence ID" value="GET05242.1"/>
    <property type="molecule type" value="Genomic_DNA"/>
</dbReference>
<organism evidence="1">
    <name type="scientific">Ligilactobacillus agilis</name>
    <dbReference type="NCBI Taxonomy" id="1601"/>
    <lineage>
        <taxon>Bacteria</taxon>
        <taxon>Bacillati</taxon>
        <taxon>Bacillota</taxon>
        <taxon>Bacilli</taxon>
        <taxon>Lactobacillales</taxon>
        <taxon>Lactobacillaceae</taxon>
        <taxon>Ligilactobacillus</taxon>
    </lineage>
</organism>
<protein>
    <submittedName>
        <fullName evidence="1">Uncharacterized protein</fullName>
    </submittedName>
</protein>
<name>A0A6F9XJ09_9LACO</name>
<sequence>MILDLYGQLQSKLSPINNVVILKPSYDDQSLGIEIELPEDDEFEGIYKCGLVYNDNYSINNYLEDLYNGLSDVESTNTRELGDDVSEHMRFNNTSFLSDTTADYTEINPVNEEFLKNVAEQIRLGGF</sequence>
<dbReference type="Proteomes" id="UP000494265">
    <property type="component" value="Unassembled WGS sequence"/>
</dbReference>
<gene>
    <name evidence="1" type="ORF">SY212_02720</name>
</gene>
<evidence type="ECO:0000313" key="1">
    <source>
        <dbReference type="EMBL" id="GET05242.1"/>
    </source>
</evidence>
<proteinExistence type="predicted"/>
<dbReference type="AlphaFoldDB" id="A0A6F9XJ09"/>
<reference evidence="1" key="1">
    <citation type="submission" date="2019-10" db="EMBL/GenBank/DDBJ databases">
        <title>Lactobacillus agilis SY212 Whole Genome Sequencing Project.</title>
        <authorList>
            <person name="Suzuki S."/>
            <person name="Endo A."/>
            <person name="Maeno S."/>
            <person name="Shiwa Y."/>
            <person name="Matsutani M."/>
            <person name="Kajikawa A."/>
        </authorList>
    </citation>
    <scope>NUCLEOTIDE SEQUENCE</scope>
    <source>
        <strain evidence="1">SY212</strain>
    </source>
</reference>